<protein>
    <recommendedName>
        <fullName evidence="3">DUF4878 domain-containing protein</fullName>
    </recommendedName>
</protein>
<evidence type="ECO:0008006" key="3">
    <source>
        <dbReference type="Google" id="ProtNLM"/>
    </source>
</evidence>
<dbReference type="InterPro" id="IPR032710">
    <property type="entry name" value="NTF2-like_dom_sf"/>
</dbReference>
<evidence type="ECO:0000313" key="2">
    <source>
        <dbReference type="Proteomes" id="UP000030013"/>
    </source>
</evidence>
<gene>
    <name evidence="1" type="ORF">N801_11305</name>
</gene>
<dbReference type="Proteomes" id="UP000030013">
    <property type="component" value="Unassembled WGS sequence"/>
</dbReference>
<dbReference type="EMBL" id="AVPL01000002">
    <property type="protein sequence ID" value="KGN42887.1"/>
    <property type="molecule type" value="Genomic_DNA"/>
</dbReference>
<comment type="caution">
    <text evidence="1">The sequence shown here is derived from an EMBL/GenBank/DDBJ whole genome shotgun (WGS) entry which is preliminary data.</text>
</comment>
<dbReference type="AlphaFoldDB" id="A0A0A0K3L2"/>
<reference evidence="1 2" key="1">
    <citation type="submission" date="2013-08" db="EMBL/GenBank/DDBJ databases">
        <title>The genome sequence of Knoellia aerolata.</title>
        <authorList>
            <person name="Zhu W."/>
            <person name="Wang G."/>
        </authorList>
    </citation>
    <scope>NUCLEOTIDE SEQUENCE [LARGE SCALE GENOMIC DNA]</scope>
    <source>
        <strain evidence="1 2">DSM 18566</strain>
    </source>
</reference>
<dbReference type="eggNOG" id="ENOG5032ENI">
    <property type="taxonomic scope" value="Bacteria"/>
</dbReference>
<keyword evidence="2" id="KW-1185">Reference proteome</keyword>
<dbReference type="STRING" id="1385519.N801_11305"/>
<organism evidence="1 2">
    <name type="scientific">Knoellia aerolata DSM 18566</name>
    <dbReference type="NCBI Taxonomy" id="1385519"/>
    <lineage>
        <taxon>Bacteria</taxon>
        <taxon>Bacillati</taxon>
        <taxon>Actinomycetota</taxon>
        <taxon>Actinomycetes</taxon>
        <taxon>Micrococcales</taxon>
        <taxon>Intrasporangiaceae</taxon>
        <taxon>Knoellia</taxon>
    </lineage>
</organism>
<proteinExistence type="predicted"/>
<name>A0A0A0K3L2_9MICO</name>
<accession>A0A0A0K3L2</accession>
<dbReference type="SUPFAM" id="SSF54427">
    <property type="entry name" value="NTF2-like"/>
    <property type="match status" value="1"/>
</dbReference>
<dbReference type="RefSeq" id="WP_035932142.1">
    <property type="nucleotide sequence ID" value="NZ_AVPL01000002.1"/>
</dbReference>
<sequence length="149" mass="15627">MGNRATRGLVVAVAALVLLAVGAGVFAALRPGPQLAAGSPEATVRDYVAALYEHDPATAAEQLDPDGRCDEDDLQGVFLDGRARVVLRESVTEGDTATVRVDLVHSGGGPLGGGENREPATFELRRTADRWVITGEPWPTFSCGETKEG</sequence>
<dbReference type="OrthoDB" id="5118128at2"/>
<evidence type="ECO:0000313" key="1">
    <source>
        <dbReference type="EMBL" id="KGN42887.1"/>
    </source>
</evidence>